<dbReference type="AlphaFoldDB" id="A0A382IJN6"/>
<gene>
    <name evidence="7" type="ORF">METZ01_LOCUS252828</name>
</gene>
<evidence type="ECO:0000256" key="2">
    <source>
        <dbReference type="ARBA" id="ARBA00022723"/>
    </source>
</evidence>
<reference evidence="7" key="1">
    <citation type="submission" date="2018-05" db="EMBL/GenBank/DDBJ databases">
        <authorList>
            <person name="Lanie J.A."/>
            <person name="Ng W.-L."/>
            <person name="Kazmierczak K.M."/>
            <person name="Andrzejewski T.M."/>
            <person name="Davidsen T.M."/>
            <person name="Wayne K.J."/>
            <person name="Tettelin H."/>
            <person name="Glass J.I."/>
            <person name="Rusch D."/>
            <person name="Podicherti R."/>
            <person name="Tsui H.-C.T."/>
            <person name="Winkler M.E."/>
        </authorList>
    </citation>
    <scope>NUCLEOTIDE SEQUENCE</scope>
</reference>
<evidence type="ECO:0000256" key="4">
    <source>
        <dbReference type="ARBA" id="ARBA00023014"/>
    </source>
</evidence>
<feature type="non-terminal residue" evidence="7">
    <location>
        <position position="265"/>
    </location>
</feature>
<dbReference type="Pfam" id="PF00920">
    <property type="entry name" value="ILVD_EDD_N"/>
    <property type="match status" value="1"/>
</dbReference>
<keyword evidence="5" id="KW-0456">Lyase</keyword>
<dbReference type="InterPro" id="IPR000581">
    <property type="entry name" value="ILV_EDD_N"/>
</dbReference>
<dbReference type="GO" id="GO:0016836">
    <property type="term" value="F:hydro-lyase activity"/>
    <property type="evidence" value="ECO:0007669"/>
    <property type="project" value="UniProtKB-ARBA"/>
</dbReference>
<evidence type="ECO:0000256" key="3">
    <source>
        <dbReference type="ARBA" id="ARBA00023004"/>
    </source>
</evidence>
<dbReference type="SUPFAM" id="SSF143975">
    <property type="entry name" value="IlvD/EDD N-terminal domain-like"/>
    <property type="match status" value="1"/>
</dbReference>
<keyword evidence="4" id="KW-0411">Iron-sulfur</keyword>
<dbReference type="InterPro" id="IPR052352">
    <property type="entry name" value="Sugar_Degrad_Dehydratases"/>
</dbReference>
<evidence type="ECO:0000256" key="1">
    <source>
        <dbReference type="ARBA" id="ARBA00006486"/>
    </source>
</evidence>
<evidence type="ECO:0000256" key="5">
    <source>
        <dbReference type="ARBA" id="ARBA00023239"/>
    </source>
</evidence>
<proteinExistence type="inferred from homology"/>
<keyword evidence="3" id="KW-0408">Iron</keyword>
<dbReference type="InterPro" id="IPR020558">
    <property type="entry name" value="DiOHA_6PGluconate_deHydtase_CS"/>
</dbReference>
<keyword evidence="2" id="KW-0479">Metal-binding</keyword>
<comment type="similarity">
    <text evidence="1">Belongs to the IlvD/Edd family.</text>
</comment>
<evidence type="ECO:0000313" key="7">
    <source>
        <dbReference type="EMBL" id="SVB99974.1"/>
    </source>
</evidence>
<dbReference type="EMBL" id="UINC01067874">
    <property type="protein sequence ID" value="SVB99974.1"/>
    <property type="molecule type" value="Genomic_DNA"/>
</dbReference>
<sequence>MHGNVPETAPLGKFQPLAKRFQAQALCWQSRCDALRLAKRMSDSEKATKRLRSEEWFNNPAHPDGTVIYIERFLNYGITPEELRAGKPIIGIAQVGSDISPCNRGHLETAERVKAGIRDASGIPFVFPVHPIQESCRRPAAALDRNLAYLGLVEVLHGYPFDGVVLTTGCDKTTPACLMAAATMNLPAIVQSGGPMLNGWYNGELAGSGTMVWEGRKQLAEGKITVEELLDQVAASSPSVGHCNTMGTALSMNSLAEALGMSLPG</sequence>
<dbReference type="PANTHER" id="PTHR43183">
    <property type="entry name" value="HYPOTHETICAL DIHYDROXYACID DEHYDRATASE (EUROFUNG)-RELATED"/>
    <property type="match status" value="1"/>
</dbReference>
<evidence type="ECO:0000259" key="6">
    <source>
        <dbReference type="Pfam" id="PF00920"/>
    </source>
</evidence>
<dbReference type="PROSITE" id="PS00886">
    <property type="entry name" value="ILVD_EDD_1"/>
    <property type="match status" value="1"/>
</dbReference>
<dbReference type="GO" id="GO:0046872">
    <property type="term" value="F:metal ion binding"/>
    <property type="evidence" value="ECO:0007669"/>
    <property type="project" value="UniProtKB-KW"/>
</dbReference>
<dbReference type="GO" id="GO:0051536">
    <property type="term" value="F:iron-sulfur cluster binding"/>
    <property type="evidence" value="ECO:0007669"/>
    <property type="project" value="UniProtKB-KW"/>
</dbReference>
<dbReference type="PANTHER" id="PTHR43183:SF1">
    <property type="entry name" value="HYPOTHETICAL DIHYDROXY-ACID DEHYDRATASE (EUROFUNG)-RELATED"/>
    <property type="match status" value="1"/>
</dbReference>
<feature type="domain" description="Dihydroxy-acid/6-phosphogluconate dehydratase N-terminal" evidence="6">
    <location>
        <begin position="87"/>
        <end position="265"/>
    </location>
</feature>
<accession>A0A382IJN6</accession>
<protein>
    <recommendedName>
        <fullName evidence="6">Dihydroxy-acid/6-phosphogluconate dehydratase N-terminal domain-containing protein</fullName>
    </recommendedName>
</protein>
<dbReference type="InterPro" id="IPR037237">
    <property type="entry name" value="IlvD/EDD_N"/>
</dbReference>
<name>A0A382IJN6_9ZZZZ</name>
<organism evidence="7">
    <name type="scientific">marine metagenome</name>
    <dbReference type="NCBI Taxonomy" id="408172"/>
    <lineage>
        <taxon>unclassified sequences</taxon>
        <taxon>metagenomes</taxon>
        <taxon>ecological metagenomes</taxon>
    </lineage>
</organism>